<sequence>MGDFNEVRDISERFGSIFNKHGAEAFNSFIVNAGLVEVTLSGCSFTWCHKSAKKMSKLDRFLIFDNLMCSFPSISSTSLDRFLSDHRPIIMREAHYDYGPIPFKFFHYWFELDGFDKLVEHTCLEANVNDQNSYSKFMNKLKYLKEKIRIRARLHKESLNSRKSILKAESADLDGVINKGEGSDADGHWRREVVRLIQ</sequence>
<keyword evidence="1" id="KW-0695">RNA-directed DNA polymerase</keyword>
<dbReference type="EMBL" id="BKCJ011033507">
    <property type="protein sequence ID" value="GFC71465.1"/>
    <property type="molecule type" value="Genomic_DNA"/>
</dbReference>
<keyword evidence="1" id="KW-0808">Transferase</keyword>
<keyword evidence="1" id="KW-0548">Nucleotidyltransferase</keyword>
<dbReference type="GO" id="GO:0003964">
    <property type="term" value="F:RNA-directed DNA polymerase activity"/>
    <property type="evidence" value="ECO:0007669"/>
    <property type="project" value="UniProtKB-KW"/>
</dbReference>
<reference evidence="1" key="1">
    <citation type="journal article" date="2019" name="Sci. Rep.">
        <title>Draft genome of Tanacetum cinerariifolium, the natural source of mosquito coil.</title>
        <authorList>
            <person name="Yamashiro T."/>
            <person name="Shiraishi A."/>
            <person name="Satake H."/>
            <person name="Nakayama K."/>
        </authorList>
    </citation>
    <scope>NUCLEOTIDE SEQUENCE</scope>
</reference>
<dbReference type="Gene3D" id="3.60.10.10">
    <property type="entry name" value="Endonuclease/exonuclease/phosphatase"/>
    <property type="match status" value="1"/>
</dbReference>
<protein>
    <submittedName>
        <fullName evidence="1">RNA-directed DNA polymerase, eukaryota</fullName>
    </submittedName>
</protein>
<feature type="non-terminal residue" evidence="1">
    <location>
        <position position="198"/>
    </location>
</feature>
<dbReference type="AlphaFoldDB" id="A0A699QUH1"/>
<dbReference type="PANTHER" id="PTHR33710:SF64">
    <property type="entry name" value="ENDONUCLEASE_EXONUCLEASE_PHOSPHATASE DOMAIN-CONTAINING PROTEIN"/>
    <property type="match status" value="1"/>
</dbReference>
<dbReference type="SUPFAM" id="SSF56219">
    <property type="entry name" value="DNase I-like"/>
    <property type="match status" value="1"/>
</dbReference>
<name>A0A699QUH1_TANCI</name>
<proteinExistence type="predicted"/>
<comment type="caution">
    <text evidence="1">The sequence shown here is derived from an EMBL/GenBank/DDBJ whole genome shotgun (WGS) entry which is preliminary data.</text>
</comment>
<accession>A0A699QUH1</accession>
<evidence type="ECO:0000313" key="1">
    <source>
        <dbReference type="EMBL" id="GFC71465.1"/>
    </source>
</evidence>
<organism evidence="1">
    <name type="scientific">Tanacetum cinerariifolium</name>
    <name type="common">Dalmatian daisy</name>
    <name type="synonym">Chrysanthemum cinerariifolium</name>
    <dbReference type="NCBI Taxonomy" id="118510"/>
    <lineage>
        <taxon>Eukaryota</taxon>
        <taxon>Viridiplantae</taxon>
        <taxon>Streptophyta</taxon>
        <taxon>Embryophyta</taxon>
        <taxon>Tracheophyta</taxon>
        <taxon>Spermatophyta</taxon>
        <taxon>Magnoliopsida</taxon>
        <taxon>eudicotyledons</taxon>
        <taxon>Gunneridae</taxon>
        <taxon>Pentapetalae</taxon>
        <taxon>asterids</taxon>
        <taxon>campanulids</taxon>
        <taxon>Asterales</taxon>
        <taxon>Asteraceae</taxon>
        <taxon>Asteroideae</taxon>
        <taxon>Anthemideae</taxon>
        <taxon>Anthemidinae</taxon>
        <taxon>Tanacetum</taxon>
    </lineage>
</organism>
<dbReference type="InterPro" id="IPR036691">
    <property type="entry name" value="Endo/exonu/phosph_ase_sf"/>
</dbReference>
<dbReference type="PANTHER" id="PTHR33710">
    <property type="entry name" value="BNAC02G09200D PROTEIN"/>
    <property type="match status" value="1"/>
</dbReference>
<gene>
    <name evidence="1" type="ORF">Tci_843435</name>
</gene>